<keyword evidence="9 24" id="KW-0418">Kinase</keyword>
<feature type="domain" description="Histidine kinase" evidence="19">
    <location>
        <begin position="449"/>
        <end position="669"/>
    </location>
</feature>
<dbReference type="SUPFAM" id="SSF55785">
    <property type="entry name" value="PYP-like sensor domain (PAS domain)"/>
    <property type="match status" value="3"/>
</dbReference>
<dbReference type="PROSITE" id="PS50113">
    <property type="entry name" value="PAC"/>
    <property type="match status" value="2"/>
</dbReference>
<evidence type="ECO:0000259" key="21">
    <source>
        <dbReference type="PROSITE" id="PS50112"/>
    </source>
</evidence>
<feature type="domain" description="PAC" evidence="22">
    <location>
        <begin position="123"/>
        <end position="176"/>
    </location>
</feature>
<evidence type="ECO:0000256" key="8">
    <source>
        <dbReference type="ARBA" id="ARBA00022741"/>
    </source>
</evidence>
<dbReference type="PROSITE" id="PS50112">
    <property type="entry name" value="PAS"/>
    <property type="match status" value="2"/>
</dbReference>
<dbReference type="SUPFAM" id="SSF47384">
    <property type="entry name" value="Homodimeric domain of signal transducing histidine kinase"/>
    <property type="match status" value="1"/>
</dbReference>
<sequence>MKQVSTPQASEQSALAVLLQENEQLRREKMQMEETIRQQQVELRLIEQRWKLALAGVGDAIWELNLQTGEIYRSAQYRKVLGYSSEELPDIAQAWENLLHPLDRNSIPTQEMDRYQSGSWETHRVEYRLQSKDGSYKYFLDRGRLFSYSADGSPLMMIGITTDITAQKRTEETLRTNINRLSNLIADLQEGILLEDEHRSIVLVNPHFCELFAVPLTPDQLKGVDCSGMAEQSKHFFKDPDQFTNRVSQLLQKQEQVIGEELELADGRIFERDYIPIFTDDIYAGHLWKYTDITKRKHAEGVALHLTEKYQRIIENMNLGLIEVDLDERIVYTNQSFCGMSGYEPEELIGNIATDILLKGQNIQAMREKNESRLKGVMDAYEVEIKNKQGEDMWWLVSGAPLYSETGKVIGSTGIHLDITKQKQLESELRIAKQEAEHSSRAKEHFLANMSHEIRTPMNAILSLGQQLTKTSLTQQQQFFLSMINTAASNLLVIINDILDFSKIEAGQLALEHIGFNLADLLQRAVLVVAQNAHEKDLKLITSIDPGLEPVLMGDPYRLNQILLNLIGNSIKFTDYGTVQVHCNCQTIGNQQAIHITVTDTGIGMEPDFLQNLFTKFTQEDGTIGRRYGGTGLGMSITKQLVDLMGGKIHVESTKNVGTAIHIQLTFPIGTQNDLVTRESHIHNDDLLRAKQILLVEDNEMNRLVVRTILEPYGVSIVEVTNGLEAIETLRANSFDLILMDVQMPVMDGLEATRFIRRELSTSMPIIALTASAIRNEKEACYTAGMNDFLAKPFDENDLVEKLRKWLGCVDTVVDAKDKEMSKSMYNLTKLEAISRGDQEFTQNMIQLFCTDVLAAAAQIKTAYEAEDYTTVKSLAHRVKPSIDIMGLQAQFEEVYRIEELASTGTNSPELSELITRFEQGINAATAHMKATYLTTNQSD</sequence>
<evidence type="ECO:0000256" key="5">
    <source>
        <dbReference type="ARBA" id="ARBA00022553"/>
    </source>
</evidence>
<accession>A0A327NUH1</accession>
<feature type="modified residue" description="Phosphohistidine" evidence="16">
    <location>
        <position position="877"/>
    </location>
</feature>
<comment type="caution">
    <text evidence="24">The sequence shown here is derived from an EMBL/GenBank/DDBJ whole genome shotgun (WGS) entry which is preliminary data.</text>
</comment>
<dbReference type="AlphaFoldDB" id="A0A327NUH1"/>
<gene>
    <name evidence="24" type="ORF">HMF3257_35475</name>
</gene>
<feature type="domain" description="Response regulatory" evidence="20">
    <location>
        <begin position="692"/>
        <end position="807"/>
    </location>
</feature>
<evidence type="ECO:0000256" key="7">
    <source>
        <dbReference type="ARBA" id="ARBA00022692"/>
    </source>
</evidence>
<dbReference type="RefSeq" id="WP_111349464.1">
    <property type="nucleotide sequence ID" value="NZ_QLII01000001.1"/>
</dbReference>
<dbReference type="InterPro" id="IPR005467">
    <property type="entry name" value="His_kinase_dom"/>
</dbReference>
<evidence type="ECO:0000259" key="23">
    <source>
        <dbReference type="PROSITE" id="PS50894"/>
    </source>
</evidence>
<dbReference type="FunFam" id="1.10.287.130:FF:000002">
    <property type="entry name" value="Two-component osmosensing histidine kinase"/>
    <property type="match status" value="1"/>
</dbReference>
<evidence type="ECO:0000256" key="9">
    <source>
        <dbReference type="ARBA" id="ARBA00022777"/>
    </source>
</evidence>
<dbReference type="Pfam" id="PF08447">
    <property type="entry name" value="PAS_3"/>
    <property type="match status" value="1"/>
</dbReference>
<dbReference type="SUPFAM" id="SSF47226">
    <property type="entry name" value="Histidine-containing phosphotransfer domain, HPT domain"/>
    <property type="match status" value="1"/>
</dbReference>
<dbReference type="GO" id="GO:0000155">
    <property type="term" value="F:phosphorelay sensor kinase activity"/>
    <property type="evidence" value="ECO:0007669"/>
    <property type="project" value="InterPro"/>
</dbReference>
<dbReference type="Gene3D" id="3.40.50.2300">
    <property type="match status" value="1"/>
</dbReference>
<dbReference type="InterPro" id="IPR036097">
    <property type="entry name" value="HisK_dim/P_sf"/>
</dbReference>
<dbReference type="InterPro" id="IPR013655">
    <property type="entry name" value="PAS_fold_3"/>
</dbReference>
<dbReference type="PANTHER" id="PTHR45339">
    <property type="entry name" value="HYBRID SIGNAL TRANSDUCTION HISTIDINE KINASE J"/>
    <property type="match status" value="1"/>
</dbReference>
<dbReference type="EMBL" id="QLII01000001">
    <property type="protein sequence ID" value="RAI78079.1"/>
    <property type="molecule type" value="Genomic_DNA"/>
</dbReference>
<dbReference type="Pfam" id="PF13426">
    <property type="entry name" value="PAS_9"/>
    <property type="match status" value="1"/>
</dbReference>
<dbReference type="InterPro" id="IPR004358">
    <property type="entry name" value="Sig_transdc_His_kin-like_C"/>
</dbReference>
<dbReference type="Gene3D" id="1.10.287.130">
    <property type="match status" value="1"/>
</dbReference>
<dbReference type="NCBIfam" id="TIGR00229">
    <property type="entry name" value="sensory_box"/>
    <property type="match status" value="2"/>
</dbReference>
<dbReference type="Proteomes" id="UP000249016">
    <property type="component" value="Unassembled WGS sequence"/>
</dbReference>
<dbReference type="SMART" id="SM00086">
    <property type="entry name" value="PAC"/>
    <property type="match status" value="2"/>
</dbReference>
<dbReference type="GO" id="GO:0005524">
    <property type="term" value="F:ATP binding"/>
    <property type="evidence" value="ECO:0007669"/>
    <property type="project" value="UniProtKB-KW"/>
</dbReference>
<dbReference type="InterPro" id="IPR036641">
    <property type="entry name" value="HPT_dom_sf"/>
</dbReference>
<dbReference type="InterPro" id="IPR000700">
    <property type="entry name" value="PAS-assoc_C"/>
</dbReference>
<dbReference type="PANTHER" id="PTHR45339:SF1">
    <property type="entry name" value="HYBRID SIGNAL TRANSDUCTION HISTIDINE KINASE J"/>
    <property type="match status" value="1"/>
</dbReference>
<keyword evidence="7" id="KW-0812">Transmembrane</keyword>
<evidence type="ECO:0000256" key="13">
    <source>
        <dbReference type="ARBA" id="ARBA00023136"/>
    </source>
</evidence>
<dbReference type="PRINTS" id="PR00344">
    <property type="entry name" value="BCTRLSENSOR"/>
</dbReference>
<dbReference type="PROSITE" id="PS50109">
    <property type="entry name" value="HIS_KIN"/>
    <property type="match status" value="1"/>
</dbReference>
<comment type="catalytic activity">
    <reaction evidence="1">
        <text>ATP + protein L-histidine = ADP + protein N-phospho-L-histidine.</text>
        <dbReference type="EC" id="2.7.13.3"/>
    </reaction>
</comment>
<dbReference type="OrthoDB" id="9811889at2"/>
<evidence type="ECO:0000256" key="2">
    <source>
        <dbReference type="ARBA" id="ARBA00004651"/>
    </source>
</evidence>
<protein>
    <recommendedName>
        <fullName evidence="15">Sensory/regulatory protein RpfC</fullName>
        <ecNumber evidence="3">2.7.13.3</ecNumber>
    </recommendedName>
</protein>
<dbReference type="Gene3D" id="1.20.120.160">
    <property type="entry name" value="HPT domain"/>
    <property type="match status" value="1"/>
</dbReference>
<dbReference type="FunFam" id="3.30.565.10:FF:000010">
    <property type="entry name" value="Sensor histidine kinase RcsC"/>
    <property type="match status" value="1"/>
</dbReference>
<evidence type="ECO:0000256" key="15">
    <source>
        <dbReference type="ARBA" id="ARBA00068150"/>
    </source>
</evidence>
<evidence type="ECO:0000256" key="12">
    <source>
        <dbReference type="ARBA" id="ARBA00023012"/>
    </source>
</evidence>
<dbReference type="Pfam" id="PF13188">
    <property type="entry name" value="PAS_8"/>
    <property type="match status" value="1"/>
</dbReference>
<comment type="subunit">
    <text evidence="14">At low DSF concentrations, interacts with RpfF.</text>
</comment>
<dbReference type="PROSITE" id="PS50110">
    <property type="entry name" value="RESPONSE_REGULATORY"/>
    <property type="match status" value="1"/>
</dbReference>
<feature type="domain" description="PAS" evidence="21">
    <location>
        <begin position="306"/>
        <end position="377"/>
    </location>
</feature>
<organism evidence="24 25">
    <name type="scientific">Spirosoma telluris</name>
    <dbReference type="NCBI Taxonomy" id="2183553"/>
    <lineage>
        <taxon>Bacteria</taxon>
        <taxon>Pseudomonadati</taxon>
        <taxon>Bacteroidota</taxon>
        <taxon>Cytophagia</taxon>
        <taxon>Cytophagales</taxon>
        <taxon>Cytophagaceae</taxon>
        <taxon>Spirosoma</taxon>
    </lineage>
</organism>
<evidence type="ECO:0000259" key="22">
    <source>
        <dbReference type="PROSITE" id="PS50113"/>
    </source>
</evidence>
<keyword evidence="12" id="KW-0902">Two-component regulatory system</keyword>
<feature type="domain" description="PAS" evidence="21">
    <location>
        <begin position="46"/>
        <end position="119"/>
    </location>
</feature>
<evidence type="ECO:0000313" key="24">
    <source>
        <dbReference type="EMBL" id="RAI78079.1"/>
    </source>
</evidence>
<evidence type="ECO:0000256" key="1">
    <source>
        <dbReference type="ARBA" id="ARBA00000085"/>
    </source>
</evidence>
<dbReference type="CDD" id="cd00130">
    <property type="entry name" value="PAS"/>
    <property type="match status" value="2"/>
</dbReference>
<dbReference type="InterPro" id="IPR011006">
    <property type="entry name" value="CheY-like_superfamily"/>
</dbReference>
<evidence type="ECO:0000256" key="14">
    <source>
        <dbReference type="ARBA" id="ARBA00064003"/>
    </source>
</evidence>
<keyword evidence="6" id="KW-0808">Transferase</keyword>
<feature type="domain" description="HPt" evidence="23">
    <location>
        <begin position="838"/>
        <end position="932"/>
    </location>
</feature>
<dbReference type="InterPro" id="IPR008207">
    <property type="entry name" value="Sig_transdc_His_kin_Hpt_dom"/>
</dbReference>
<keyword evidence="4" id="KW-1003">Cell membrane</keyword>
<keyword evidence="11" id="KW-1133">Transmembrane helix</keyword>
<dbReference type="Pfam" id="PF02518">
    <property type="entry name" value="HATPase_c"/>
    <property type="match status" value="1"/>
</dbReference>
<evidence type="ECO:0000256" key="11">
    <source>
        <dbReference type="ARBA" id="ARBA00022989"/>
    </source>
</evidence>
<keyword evidence="5 17" id="KW-0597">Phosphoprotein</keyword>
<dbReference type="GO" id="GO:0005886">
    <property type="term" value="C:plasma membrane"/>
    <property type="evidence" value="ECO:0007669"/>
    <property type="project" value="UniProtKB-SubCell"/>
</dbReference>
<evidence type="ECO:0000256" key="16">
    <source>
        <dbReference type="PROSITE-ProRule" id="PRU00110"/>
    </source>
</evidence>
<evidence type="ECO:0000256" key="10">
    <source>
        <dbReference type="ARBA" id="ARBA00022840"/>
    </source>
</evidence>
<dbReference type="InterPro" id="IPR001789">
    <property type="entry name" value="Sig_transdc_resp-reg_receiver"/>
</dbReference>
<dbReference type="SUPFAM" id="SSF55874">
    <property type="entry name" value="ATPase domain of HSP90 chaperone/DNA topoisomerase II/histidine kinase"/>
    <property type="match status" value="1"/>
</dbReference>
<dbReference type="InterPro" id="IPR003594">
    <property type="entry name" value="HATPase_dom"/>
</dbReference>
<dbReference type="InterPro" id="IPR000014">
    <property type="entry name" value="PAS"/>
</dbReference>
<dbReference type="Pfam" id="PF00512">
    <property type="entry name" value="HisKA"/>
    <property type="match status" value="1"/>
</dbReference>
<comment type="subcellular location">
    <subcellularLocation>
        <location evidence="2">Cell membrane</location>
        <topology evidence="2">Multi-pass membrane protein</topology>
    </subcellularLocation>
</comment>
<dbReference type="PROSITE" id="PS50894">
    <property type="entry name" value="HPT"/>
    <property type="match status" value="1"/>
</dbReference>
<dbReference type="CDD" id="cd16922">
    <property type="entry name" value="HATPase_EvgS-ArcB-TorS-like"/>
    <property type="match status" value="1"/>
</dbReference>
<evidence type="ECO:0000313" key="25">
    <source>
        <dbReference type="Proteomes" id="UP000249016"/>
    </source>
</evidence>
<feature type="modified residue" description="4-aspartylphosphate" evidence="17">
    <location>
        <position position="741"/>
    </location>
</feature>
<evidence type="ECO:0000256" key="17">
    <source>
        <dbReference type="PROSITE-ProRule" id="PRU00169"/>
    </source>
</evidence>
<dbReference type="CDD" id="cd00082">
    <property type="entry name" value="HisKA"/>
    <property type="match status" value="1"/>
</dbReference>
<keyword evidence="13" id="KW-0472">Membrane</keyword>
<dbReference type="EC" id="2.7.13.3" evidence="3"/>
<dbReference type="InterPro" id="IPR036890">
    <property type="entry name" value="HATPase_C_sf"/>
</dbReference>
<dbReference type="SMART" id="SM00388">
    <property type="entry name" value="HisKA"/>
    <property type="match status" value="1"/>
</dbReference>
<keyword evidence="10" id="KW-0067">ATP-binding</keyword>
<dbReference type="Gene3D" id="3.30.450.20">
    <property type="entry name" value="PAS domain"/>
    <property type="match status" value="3"/>
</dbReference>
<evidence type="ECO:0000256" key="6">
    <source>
        <dbReference type="ARBA" id="ARBA00022679"/>
    </source>
</evidence>
<reference evidence="24 25" key="1">
    <citation type="submission" date="2018-06" db="EMBL/GenBank/DDBJ databases">
        <title>Spirosoma sp. HMF3257 Genome sequencing and assembly.</title>
        <authorList>
            <person name="Kang H."/>
            <person name="Cha I."/>
            <person name="Kim H."/>
            <person name="Kang J."/>
            <person name="Joh K."/>
        </authorList>
    </citation>
    <scope>NUCLEOTIDE SEQUENCE [LARGE SCALE GENOMIC DNA]</scope>
    <source>
        <strain evidence="24 25">HMF3257</strain>
    </source>
</reference>
<evidence type="ECO:0000256" key="4">
    <source>
        <dbReference type="ARBA" id="ARBA00022475"/>
    </source>
</evidence>
<dbReference type="SMART" id="SM00091">
    <property type="entry name" value="PAS"/>
    <property type="match status" value="3"/>
</dbReference>
<proteinExistence type="predicted"/>
<evidence type="ECO:0000259" key="19">
    <source>
        <dbReference type="PROSITE" id="PS50109"/>
    </source>
</evidence>
<evidence type="ECO:0000259" key="20">
    <source>
        <dbReference type="PROSITE" id="PS50110"/>
    </source>
</evidence>
<keyword evidence="18" id="KW-0175">Coiled coil</keyword>
<dbReference type="InterPro" id="IPR003661">
    <property type="entry name" value="HisK_dim/P_dom"/>
</dbReference>
<keyword evidence="8" id="KW-0547">Nucleotide-binding</keyword>
<feature type="coiled-coil region" evidence="18">
    <location>
        <begin position="8"/>
        <end position="49"/>
    </location>
</feature>
<dbReference type="SMART" id="SM00387">
    <property type="entry name" value="HATPase_c"/>
    <property type="match status" value="1"/>
</dbReference>
<evidence type="ECO:0000256" key="18">
    <source>
        <dbReference type="SAM" id="Coils"/>
    </source>
</evidence>
<dbReference type="SMART" id="SM00448">
    <property type="entry name" value="REC"/>
    <property type="match status" value="1"/>
</dbReference>
<name>A0A327NUH1_9BACT</name>
<dbReference type="Gene3D" id="3.30.565.10">
    <property type="entry name" value="Histidine kinase-like ATPase, C-terminal domain"/>
    <property type="match status" value="1"/>
</dbReference>
<dbReference type="Pfam" id="PF00072">
    <property type="entry name" value="Response_reg"/>
    <property type="match status" value="1"/>
</dbReference>
<evidence type="ECO:0000256" key="3">
    <source>
        <dbReference type="ARBA" id="ARBA00012438"/>
    </source>
</evidence>
<dbReference type="SUPFAM" id="SSF52172">
    <property type="entry name" value="CheY-like"/>
    <property type="match status" value="1"/>
</dbReference>
<dbReference type="CDD" id="cd17546">
    <property type="entry name" value="REC_hyHK_CKI1_RcsC-like"/>
    <property type="match status" value="1"/>
</dbReference>
<dbReference type="InterPro" id="IPR001610">
    <property type="entry name" value="PAC"/>
</dbReference>
<keyword evidence="25" id="KW-1185">Reference proteome</keyword>
<dbReference type="InterPro" id="IPR035965">
    <property type="entry name" value="PAS-like_dom_sf"/>
</dbReference>
<feature type="domain" description="PAC" evidence="22">
    <location>
        <begin position="379"/>
        <end position="431"/>
    </location>
</feature>